<feature type="region of interest" description="Disordered" evidence="1">
    <location>
        <begin position="1"/>
        <end position="229"/>
    </location>
</feature>
<evidence type="ECO:0000313" key="2">
    <source>
        <dbReference type="EMBL" id="GMN57857.1"/>
    </source>
</evidence>
<feature type="compositionally biased region" description="Gly residues" evidence="1">
    <location>
        <begin position="153"/>
        <end position="172"/>
    </location>
</feature>
<reference evidence="2" key="1">
    <citation type="submission" date="2023-07" db="EMBL/GenBank/DDBJ databases">
        <title>draft genome sequence of fig (Ficus carica).</title>
        <authorList>
            <person name="Takahashi T."/>
            <person name="Nishimura K."/>
        </authorList>
    </citation>
    <scope>NUCLEOTIDE SEQUENCE</scope>
</reference>
<keyword evidence="3" id="KW-1185">Reference proteome</keyword>
<comment type="caution">
    <text evidence="2">The sequence shown here is derived from an EMBL/GenBank/DDBJ whole genome shotgun (WGS) entry which is preliminary data.</text>
</comment>
<feature type="compositionally biased region" description="Low complexity" evidence="1">
    <location>
        <begin position="119"/>
        <end position="132"/>
    </location>
</feature>
<dbReference type="PRINTS" id="PR01217">
    <property type="entry name" value="PRICHEXTENSN"/>
</dbReference>
<sequence>MLKINADEKKKMKMNSLTSDGGKYDDQLEMFSDFGRNGRENDREIFFGAGDLSVDAGDPAPAPAPATPHPSPPPLPGLRQPPSSLPPPAPNPPPGPPSCPAAPPPRSPLPRPPHPPASPSLFPSLSLLSLYPTPAPPPPPPPRREKRERKRGGVAGGGGMGGSRAAGVGGPRVGKRERGGGRGAGWGPAREVLGGCWRPRSGAAGAGSPMPTERSPAPEKTWGGKNHMR</sequence>
<dbReference type="Proteomes" id="UP001187192">
    <property type="component" value="Unassembled WGS sequence"/>
</dbReference>
<evidence type="ECO:0000313" key="3">
    <source>
        <dbReference type="Proteomes" id="UP001187192"/>
    </source>
</evidence>
<dbReference type="AlphaFoldDB" id="A0AA88DM56"/>
<organism evidence="2 3">
    <name type="scientific">Ficus carica</name>
    <name type="common">Common fig</name>
    <dbReference type="NCBI Taxonomy" id="3494"/>
    <lineage>
        <taxon>Eukaryota</taxon>
        <taxon>Viridiplantae</taxon>
        <taxon>Streptophyta</taxon>
        <taxon>Embryophyta</taxon>
        <taxon>Tracheophyta</taxon>
        <taxon>Spermatophyta</taxon>
        <taxon>Magnoliopsida</taxon>
        <taxon>eudicotyledons</taxon>
        <taxon>Gunneridae</taxon>
        <taxon>Pentapetalae</taxon>
        <taxon>rosids</taxon>
        <taxon>fabids</taxon>
        <taxon>Rosales</taxon>
        <taxon>Moraceae</taxon>
        <taxon>Ficeae</taxon>
        <taxon>Ficus</taxon>
    </lineage>
</organism>
<name>A0AA88DM56_FICCA</name>
<gene>
    <name evidence="2" type="ORF">TIFTF001_026963</name>
</gene>
<proteinExistence type="predicted"/>
<feature type="compositionally biased region" description="Pro residues" evidence="1">
    <location>
        <begin position="60"/>
        <end position="76"/>
    </location>
</feature>
<feature type="compositionally biased region" description="Basic and acidic residues" evidence="1">
    <location>
        <begin position="36"/>
        <end position="45"/>
    </location>
</feature>
<protein>
    <submittedName>
        <fullName evidence="2">Uncharacterized protein</fullName>
    </submittedName>
</protein>
<evidence type="ECO:0000256" key="1">
    <source>
        <dbReference type="SAM" id="MobiDB-lite"/>
    </source>
</evidence>
<feature type="compositionally biased region" description="Pro residues" evidence="1">
    <location>
        <begin position="83"/>
        <end position="118"/>
    </location>
</feature>
<accession>A0AA88DM56</accession>
<feature type="compositionally biased region" description="Basic and acidic residues" evidence="1">
    <location>
        <begin position="1"/>
        <end position="10"/>
    </location>
</feature>
<dbReference type="EMBL" id="BTGU01000073">
    <property type="protein sequence ID" value="GMN57857.1"/>
    <property type="molecule type" value="Genomic_DNA"/>
</dbReference>